<gene>
    <name evidence="1" type="ORF">CIK79_08865</name>
</gene>
<accession>A0A2A3X3U7</accession>
<dbReference type="AlphaFoldDB" id="A0A2A3X3U7"/>
<reference evidence="1 2" key="1">
    <citation type="journal article" date="2017" name="Elife">
        <title>Extensive horizontal gene transfer in cheese-associated bacteria.</title>
        <authorList>
            <person name="Bonham K.S."/>
            <person name="Wolfe B.E."/>
            <person name="Dutton R.J."/>
        </authorList>
    </citation>
    <scope>NUCLEOTIDE SEQUENCE [LARGE SCALE GENOMIC DNA]</scope>
    <source>
        <strain evidence="1 2">JB5</strain>
    </source>
</reference>
<proteinExistence type="predicted"/>
<evidence type="ECO:0000313" key="2">
    <source>
        <dbReference type="Proteomes" id="UP000218377"/>
    </source>
</evidence>
<name>A0A2A3X3U7_BREAU</name>
<organism evidence="1 2">
    <name type="scientific">Brevibacterium aurantiacum</name>
    <dbReference type="NCBI Taxonomy" id="273384"/>
    <lineage>
        <taxon>Bacteria</taxon>
        <taxon>Bacillati</taxon>
        <taxon>Actinomycetota</taxon>
        <taxon>Actinomycetes</taxon>
        <taxon>Micrococcales</taxon>
        <taxon>Brevibacteriaceae</taxon>
        <taxon>Brevibacterium</taxon>
    </lineage>
</organism>
<protein>
    <submittedName>
        <fullName evidence="1">Uncharacterized protein</fullName>
    </submittedName>
</protein>
<evidence type="ECO:0000313" key="1">
    <source>
        <dbReference type="EMBL" id="PCC18390.1"/>
    </source>
</evidence>
<sequence>MDRSLNDGRHFGPYGQELFEDHVSQLLEGGGLMRRLGNAHAPRVGWADLSARIGRNDKPGVLFAAVITGALSDRELRRGLEDTWTTCEWPGRAADHEVWVQLFELAGVDEDHYLHETEVRDRARLPGTVQLFRAAAEGHQTGLSWTTSFERAHWFATRLGAIGGRHHEIYEATVQREAVLASFHKTRSEHEYVIDTGRLDRVIPDIVEPAVWEHLLEEGDRPRPTDQ</sequence>
<dbReference type="EMBL" id="NRGX01000001">
    <property type="protein sequence ID" value="PCC18390.1"/>
    <property type="molecule type" value="Genomic_DNA"/>
</dbReference>
<comment type="caution">
    <text evidence="1">The sequence shown here is derived from an EMBL/GenBank/DDBJ whole genome shotgun (WGS) entry which is preliminary data.</text>
</comment>
<dbReference type="Proteomes" id="UP000218377">
    <property type="component" value="Unassembled WGS sequence"/>
</dbReference>